<keyword evidence="2" id="KW-0175">Coiled coil</keyword>
<evidence type="ECO:0000256" key="2">
    <source>
        <dbReference type="ARBA" id="ARBA00023054"/>
    </source>
</evidence>
<dbReference type="GO" id="GO:1900108">
    <property type="term" value="P:negative regulation of nodal signaling pathway"/>
    <property type="evidence" value="ECO:0007669"/>
    <property type="project" value="TreeGrafter"/>
</dbReference>
<feature type="region of interest" description="Disordered" evidence="3">
    <location>
        <begin position="611"/>
        <end position="732"/>
    </location>
</feature>
<dbReference type="PANTHER" id="PTHR15919:SF13">
    <property type="entry name" value="DAPPER HOMOLOG 2"/>
    <property type="match status" value="1"/>
</dbReference>
<accession>A0A9B0X2K9</accession>
<dbReference type="OrthoDB" id="9950432at2759"/>
<keyword evidence="4" id="KW-1185">Reference proteome</keyword>
<comment type="similarity">
    <text evidence="1">Belongs to the dapper family.</text>
</comment>
<proteinExistence type="inferred from homology"/>
<evidence type="ECO:0000313" key="4">
    <source>
        <dbReference type="Proteomes" id="UP000504623"/>
    </source>
</evidence>
<feature type="region of interest" description="Disordered" evidence="3">
    <location>
        <begin position="104"/>
        <end position="123"/>
    </location>
</feature>
<feature type="region of interest" description="Disordered" evidence="3">
    <location>
        <begin position="41"/>
        <end position="63"/>
    </location>
</feature>
<feature type="compositionally biased region" description="Polar residues" evidence="3">
    <location>
        <begin position="391"/>
        <end position="416"/>
    </location>
</feature>
<dbReference type="Proteomes" id="UP000504623">
    <property type="component" value="Unplaced"/>
</dbReference>
<evidence type="ECO:0000256" key="1">
    <source>
        <dbReference type="ARBA" id="ARBA00010807"/>
    </source>
</evidence>
<gene>
    <name evidence="5" type="primary">LOC102834801</name>
</gene>
<evidence type="ECO:0000313" key="5">
    <source>
        <dbReference type="RefSeq" id="XP_006876242.1"/>
    </source>
</evidence>
<dbReference type="RefSeq" id="XP_006876242.1">
    <property type="nucleotide sequence ID" value="XM_006876180.1"/>
</dbReference>
<feature type="compositionally biased region" description="Low complexity" evidence="3">
    <location>
        <begin position="619"/>
        <end position="650"/>
    </location>
</feature>
<dbReference type="PANTHER" id="PTHR15919">
    <property type="entry name" value="DAPPER-RELATED"/>
    <property type="match status" value="1"/>
</dbReference>
<dbReference type="GO" id="GO:0005737">
    <property type="term" value="C:cytoplasm"/>
    <property type="evidence" value="ECO:0007669"/>
    <property type="project" value="TreeGrafter"/>
</dbReference>
<protein>
    <submittedName>
        <fullName evidence="5">Dapper homolog 2-like</fullName>
    </submittedName>
</protein>
<dbReference type="GeneID" id="102834801"/>
<reference evidence="5" key="1">
    <citation type="submission" date="2025-08" db="UniProtKB">
        <authorList>
            <consortium name="RefSeq"/>
        </authorList>
    </citation>
    <scope>IDENTIFICATION</scope>
    <source>
        <tissue evidence="5">Spleen</tissue>
    </source>
</reference>
<feature type="region of interest" description="Disordered" evidence="3">
    <location>
        <begin position="153"/>
        <end position="174"/>
    </location>
</feature>
<organism evidence="4 5">
    <name type="scientific">Chrysochloris asiatica</name>
    <name type="common">Cape golden mole</name>
    <dbReference type="NCBI Taxonomy" id="185453"/>
    <lineage>
        <taxon>Eukaryota</taxon>
        <taxon>Metazoa</taxon>
        <taxon>Chordata</taxon>
        <taxon>Craniata</taxon>
        <taxon>Vertebrata</taxon>
        <taxon>Euteleostomi</taxon>
        <taxon>Mammalia</taxon>
        <taxon>Eutheria</taxon>
        <taxon>Afrotheria</taxon>
        <taxon>Chrysochloridae</taxon>
        <taxon>Chrysochlorinae</taxon>
        <taxon>Chrysochloris</taxon>
    </lineage>
</organism>
<evidence type="ECO:0000256" key="3">
    <source>
        <dbReference type="SAM" id="MobiDB-lite"/>
    </source>
</evidence>
<dbReference type="Pfam" id="PF15268">
    <property type="entry name" value="Dapper"/>
    <property type="match status" value="1"/>
</dbReference>
<dbReference type="AlphaFoldDB" id="A0A9B0X2K9"/>
<sequence>MQAPGERGTGWDRRRVGARLCAALAGLQELQVLRERQQARVRGALRARSPSPGSAEEDPRGHERRLEGALTALKEQLFHLRQQDVGLRTHLKQLDQQISELQLGVRKGTSESPDSDSRPSSGFYELSDAASYSHSTSCTSVCSETVATFRGSLLPGSWPPTARRSENRPWSADESTVNVAHSPAWRPVLTEGKVEASGRESWDRFRPRPVSTGDLERVMLIEPQFQRASTDNQSSSLLSCGLSIPPPVVDPKYQRDLVIQSSKEVYAYPSPLHAVALQSPLFALTKETPEMGSSEPPGSPRPDSFYSRPIPEVHPAREYINKLLQRNQTQGGHLRIGMGKQGLPRYAQMCIGESLDQKGQLRKLDYFPKNKEVKGVAQIRGSSRGRPTQPPSLSLLGTQQPVSFPEASTPSESCVPQKTTGGLPLLEPCAQACSPHAALHYWGHIADSPCREEGTRIPSVLWGQLLHAPLDAKVCLPRPRTGSRRVKASKVKRRMSNRVLWPPEHQWGTSMVPCLPLEQYPSHQPHKGTAAVAAEVPRGRSCSETSLYPVSFLVPLVVAQPGSPVALPQTLYPLDAAAVGLVASGWTRKKQRRWQSTVEISDRAHLANLASHRVSDRSAGGLRARPPLPRPSSCAHSESQHSESSAECSSDVYSTVVETSEDEDGSDRTTSWFGDSESSDSEAEVRGSPVTVGQAEPTWPPPEALKPLQASDGPWLPPDPTSSRVKASRALKKKIRRFHPETLRVMTTM</sequence>
<dbReference type="InterPro" id="IPR024843">
    <property type="entry name" value="Dapper"/>
</dbReference>
<name>A0A9B0X2K9_CHRAS</name>
<feature type="region of interest" description="Disordered" evidence="3">
    <location>
        <begin position="375"/>
        <end position="416"/>
    </location>
</feature>